<keyword evidence="1" id="KW-1133">Transmembrane helix</keyword>
<dbReference type="AlphaFoldDB" id="A0AAE3IRC9"/>
<evidence type="ECO:0000256" key="1">
    <source>
        <dbReference type="SAM" id="Phobius"/>
    </source>
</evidence>
<evidence type="ECO:0000313" key="2">
    <source>
        <dbReference type="EMBL" id="MCU9613178.1"/>
    </source>
</evidence>
<evidence type="ECO:0000313" key="3">
    <source>
        <dbReference type="Proteomes" id="UP001209318"/>
    </source>
</evidence>
<protein>
    <submittedName>
        <fullName evidence="2">Uncharacterized protein</fullName>
    </submittedName>
</protein>
<keyword evidence="1" id="KW-0812">Transmembrane</keyword>
<comment type="caution">
    <text evidence="2">The sequence shown here is derived from an EMBL/GenBank/DDBJ whole genome shotgun (WGS) entry which is preliminary data.</text>
</comment>
<sequence length="184" mass="21696">MDKAQLQEAIAQGMPLAQQYEKLDRKYGSANKPEFISFIILFILLALISSENRMLVGFIYAIVFRVLFAVPILNLVYAGYLKLVGKIFFFTKQRQLLSELKEVLQTFEKTTNLPDTYCNTEILNKFTYYLNHHLADNLKECALRLHDEIKHQEVLDEIDDMRDELRREMKDFNDRTNDSTINRY</sequence>
<feature type="transmembrane region" description="Helical" evidence="1">
    <location>
        <begin position="35"/>
        <end position="52"/>
    </location>
</feature>
<name>A0AAE3IRC9_9BACI</name>
<reference evidence="2" key="1">
    <citation type="submission" date="2022-10" db="EMBL/GenBank/DDBJ databases">
        <title>Description of Fervidibacillus gen. nov. in the family Fervidibacillaceae fam. nov. with two species, Fervidibacillus albus sp. nov., and Fervidibacillus halotolerans sp. nov., isolated from tidal flat sediments.</title>
        <authorList>
            <person name="Kwon K.K."/>
            <person name="Yang S.-H."/>
        </authorList>
    </citation>
    <scope>NUCLEOTIDE SEQUENCE</scope>
    <source>
        <strain evidence="2">JCM 19140</strain>
    </source>
</reference>
<dbReference type="CDD" id="cd15841">
    <property type="entry name" value="SNARE_Qc"/>
    <property type="match status" value="1"/>
</dbReference>
<dbReference type="RefSeq" id="WP_263072390.1">
    <property type="nucleotide sequence ID" value="NZ_JAOUSF010000002.1"/>
</dbReference>
<feature type="transmembrane region" description="Helical" evidence="1">
    <location>
        <begin position="58"/>
        <end position="80"/>
    </location>
</feature>
<dbReference type="Proteomes" id="UP001209318">
    <property type="component" value="Unassembled WGS sequence"/>
</dbReference>
<proteinExistence type="predicted"/>
<accession>A0AAE3IRC9</accession>
<dbReference type="EMBL" id="JAOUSF010000002">
    <property type="protein sequence ID" value="MCU9613178.1"/>
    <property type="molecule type" value="Genomic_DNA"/>
</dbReference>
<keyword evidence="1" id="KW-0472">Membrane</keyword>
<organism evidence="2 3">
    <name type="scientific">Perspicuibacillus lycopersici</name>
    <dbReference type="NCBI Taxonomy" id="1325689"/>
    <lineage>
        <taxon>Bacteria</taxon>
        <taxon>Bacillati</taxon>
        <taxon>Bacillota</taxon>
        <taxon>Bacilli</taxon>
        <taxon>Bacillales</taxon>
        <taxon>Bacillaceae</taxon>
        <taxon>Perspicuibacillus</taxon>
    </lineage>
</organism>
<keyword evidence="3" id="KW-1185">Reference proteome</keyword>
<gene>
    <name evidence="2" type="ORF">OEV98_06385</name>
</gene>